<evidence type="ECO:0008006" key="3">
    <source>
        <dbReference type="Google" id="ProtNLM"/>
    </source>
</evidence>
<keyword evidence="2" id="KW-1185">Reference proteome</keyword>
<dbReference type="AlphaFoldDB" id="A0A4C1WGC9"/>
<dbReference type="Proteomes" id="UP000299102">
    <property type="component" value="Unassembled WGS sequence"/>
</dbReference>
<name>A0A4C1WGC9_EUMVA</name>
<organism evidence="1 2">
    <name type="scientific">Eumeta variegata</name>
    <name type="common">Bagworm moth</name>
    <name type="synonym">Eumeta japonica</name>
    <dbReference type="NCBI Taxonomy" id="151549"/>
    <lineage>
        <taxon>Eukaryota</taxon>
        <taxon>Metazoa</taxon>
        <taxon>Ecdysozoa</taxon>
        <taxon>Arthropoda</taxon>
        <taxon>Hexapoda</taxon>
        <taxon>Insecta</taxon>
        <taxon>Pterygota</taxon>
        <taxon>Neoptera</taxon>
        <taxon>Endopterygota</taxon>
        <taxon>Lepidoptera</taxon>
        <taxon>Glossata</taxon>
        <taxon>Ditrysia</taxon>
        <taxon>Tineoidea</taxon>
        <taxon>Psychidae</taxon>
        <taxon>Oiketicinae</taxon>
        <taxon>Eumeta</taxon>
    </lineage>
</organism>
<gene>
    <name evidence="1" type="ORF">EVAR_38207_1</name>
</gene>
<proteinExistence type="predicted"/>
<evidence type="ECO:0000313" key="1">
    <source>
        <dbReference type="EMBL" id="GBP49439.1"/>
    </source>
</evidence>
<reference evidence="1 2" key="1">
    <citation type="journal article" date="2019" name="Commun. Biol.">
        <title>The bagworm genome reveals a unique fibroin gene that provides high tensile strength.</title>
        <authorList>
            <person name="Kono N."/>
            <person name="Nakamura H."/>
            <person name="Ohtoshi R."/>
            <person name="Tomita M."/>
            <person name="Numata K."/>
            <person name="Arakawa K."/>
        </authorList>
    </citation>
    <scope>NUCLEOTIDE SEQUENCE [LARGE SCALE GENOMIC DNA]</scope>
</reference>
<accession>A0A4C1WGC9</accession>
<comment type="caution">
    <text evidence="1">The sequence shown here is derived from an EMBL/GenBank/DDBJ whole genome shotgun (WGS) entry which is preliminary data.</text>
</comment>
<sequence length="112" mass="13332">MLRLGVHDKVPFLATVYNWFKYFVRGRTNLTDDLRGERPSMAMTEDNVSAVRIMMETDKNDDRIYCYDPETKRQSAQLVSPFEELPTKVKRVRTRFTLVQRFRCFEASEKGW</sequence>
<dbReference type="OrthoDB" id="10017160at2759"/>
<evidence type="ECO:0000313" key="2">
    <source>
        <dbReference type="Proteomes" id="UP000299102"/>
    </source>
</evidence>
<dbReference type="EMBL" id="BGZK01000544">
    <property type="protein sequence ID" value="GBP49439.1"/>
    <property type="molecule type" value="Genomic_DNA"/>
</dbReference>
<protein>
    <recommendedName>
        <fullName evidence="3">Mos1 transposase HTH domain-containing protein</fullName>
    </recommendedName>
</protein>